<dbReference type="AlphaFoldDB" id="A0A323T972"/>
<dbReference type="PROSITE" id="PS51186">
    <property type="entry name" value="GNAT"/>
    <property type="match status" value="1"/>
</dbReference>
<dbReference type="InterPro" id="IPR042573">
    <property type="entry name" value="GNAT_acetyltra_N"/>
</dbReference>
<dbReference type="InterPro" id="IPR027365">
    <property type="entry name" value="GNAT_acetyltra_YdfB-like"/>
</dbReference>
<reference evidence="2 3" key="1">
    <citation type="submission" date="2017-10" db="EMBL/GenBank/DDBJ databases">
        <title>Bacillus sp. nov., a halophilic bacterium isolated from a Keqin Lake.</title>
        <authorList>
            <person name="Wang H."/>
        </authorList>
    </citation>
    <scope>NUCLEOTIDE SEQUENCE [LARGE SCALE GENOMIC DNA]</scope>
    <source>
        <strain evidence="2 3">KQ-12</strain>
    </source>
</reference>
<evidence type="ECO:0000259" key="1">
    <source>
        <dbReference type="PROSITE" id="PS51186"/>
    </source>
</evidence>
<evidence type="ECO:0000313" key="2">
    <source>
        <dbReference type="EMBL" id="PYZ91750.1"/>
    </source>
</evidence>
<dbReference type="Gene3D" id="3.40.630.30">
    <property type="match status" value="1"/>
</dbReference>
<dbReference type="PANTHER" id="PTHR31143">
    <property type="match status" value="1"/>
</dbReference>
<protein>
    <recommendedName>
        <fullName evidence="1">N-acetyltransferase domain-containing protein</fullName>
    </recommendedName>
</protein>
<dbReference type="Pfam" id="PF12746">
    <property type="entry name" value="GNAT_acetyltran"/>
    <property type="match status" value="1"/>
</dbReference>
<comment type="caution">
    <text evidence="2">The sequence shown here is derived from an EMBL/GenBank/DDBJ whole genome shotgun (WGS) entry which is preliminary data.</text>
</comment>
<dbReference type="OrthoDB" id="7054616at2"/>
<feature type="domain" description="N-acetyltransferase" evidence="1">
    <location>
        <begin position="132"/>
        <end position="264"/>
    </location>
</feature>
<organism evidence="2 3">
    <name type="scientific">Salipaludibacillus keqinensis</name>
    <dbReference type="NCBI Taxonomy" id="2045207"/>
    <lineage>
        <taxon>Bacteria</taxon>
        <taxon>Bacillati</taxon>
        <taxon>Bacillota</taxon>
        <taxon>Bacilli</taxon>
        <taxon>Bacillales</taxon>
        <taxon>Bacillaceae</taxon>
    </lineage>
</organism>
<proteinExistence type="predicted"/>
<gene>
    <name evidence="2" type="ORF">CR194_19200</name>
</gene>
<name>A0A323T972_9BACI</name>
<evidence type="ECO:0000313" key="3">
    <source>
        <dbReference type="Proteomes" id="UP000248214"/>
    </source>
</evidence>
<dbReference type="SUPFAM" id="SSF55729">
    <property type="entry name" value="Acyl-CoA N-acyltransferases (Nat)"/>
    <property type="match status" value="1"/>
</dbReference>
<dbReference type="EMBL" id="PDOD01000006">
    <property type="protein sequence ID" value="PYZ91750.1"/>
    <property type="molecule type" value="Genomic_DNA"/>
</dbReference>
<dbReference type="InterPro" id="IPR016181">
    <property type="entry name" value="Acyl_CoA_acyltransferase"/>
</dbReference>
<accession>A0A323T972</accession>
<sequence>MNKLYKKDFSLLGPLFKKHADTVPTFAEAVVDGYLEGHICVNNQTDLKAAIIETEGHKYYVCGLPLEAFVQSFRKLYEEKHSKKIIIFSSSLEWDLCIEQLESNCMKKTERTWFTFNKRRFHQLSAGLLVDATIQPINEESIYQSEKFTSSYYQRFWGNVATFLHQGLGICAIKDKRVIAECTSIYRSKSQAEIDIFTHDEFRGRGLAFQVAKRFIQECLDRRLIPTWDCNIENEASMKLADKLGFDPGTVYSVYEIERKKDLPFDQV</sequence>
<keyword evidence="3" id="KW-1185">Reference proteome</keyword>
<dbReference type="RefSeq" id="WP_110612099.1">
    <property type="nucleotide sequence ID" value="NZ_PDOD01000006.1"/>
</dbReference>
<dbReference type="GO" id="GO:0016747">
    <property type="term" value="F:acyltransferase activity, transferring groups other than amino-acyl groups"/>
    <property type="evidence" value="ECO:0007669"/>
    <property type="project" value="InterPro"/>
</dbReference>
<dbReference type="InterPro" id="IPR000182">
    <property type="entry name" value="GNAT_dom"/>
</dbReference>
<dbReference type="Proteomes" id="UP000248214">
    <property type="component" value="Unassembled WGS sequence"/>
</dbReference>
<dbReference type="Gene3D" id="3.40.630.110">
    <property type="entry name" value="GNAT acetyltransferase-like"/>
    <property type="match status" value="1"/>
</dbReference>
<dbReference type="PANTHER" id="PTHR31143:SF2">
    <property type="entry name" value="FR47-LIKE DOMAIN-CONTAINING PROTEIN-RELATED"/>
    <property type="match status" value="1"/>
</dbReference>